<organism evidence="2 3">
    <name type="scientific">Arachis hypogaea</name>
    <name type="common">Peanut</name>
    <dbReference type="NCBI Taxonomy" id="3818"/>
    <lineage>
        <taxon>Eukaryota</taxon>
        <taxon>Viridiplantae</taxon>
        <taxon>Streptophyta</taxon>
        <taxon>Embryophyta</taxon>
        <taxon>Tracheophyta</taxon>
        <taxon>Spermatophyta</taxon>
        <taxon>Magnoliopsida</taxon>
        <taxon>eudicotyledons</taxon>
        <taxon>Gunneridae</taxon>
        <taxon>Pentapetalae</taxon>
        <taxon>rosids</taxon>
        <taxon>fabids</taxon>
        <taxon>Fabales</taxon>
        <taxon>Fabaceae</taxon>
        <taxon>Papilionoideae</taxon>
        <taxon>50 kb inversion clade</taxon>
        <taxon>dalbergioids sensu lato</taxon>
        <taxon>Dalbergieae</taxon>
        <taxon>Pterocarpus clade</taxon>
        <taxon>Arachis</taxon>
    </lineage>
</organism>
<keyword evidence="1" id="KW-1133">Transmembrane helix</keyword>
<sequence>MAEIKGNHRLNVSEAVPSDDSDKKPPKTKRVASLDIFRGLTVALMVLVDDAGGQWPMIGHAPWNGCNLADFVMPFFLFIVGMAIPLALKRIALAYLVVAMVEIFSKSAQPRDPELAPTQFSIFKSYYWHWVVAACILTIYLALLMEIMFQIGVSLSIIQIAYIMEQLLLPREIRSPCNAAGYIDREVLRINHMYKHPAWKRSQACTEKSPFEGPFRKNAPSWCYAPFEPEGILSYSVHNHWIAFWTCTHTHAGSSFKTEALDSLGFIPSYFRTYSSLHSW</sequence>
<feature type="transmembrane region" description="Helical" evidence="1">
    <location>
        <begin position="31"/>
        <end position="48"/>
    </location>
</feature>
<feature type="transmembrane region" description="Helical" evidence="1">
    <location>
        <begin position="128"/>
        <end position="149"/>
    </location>
</feature>
<keyword evidence="1" id="KW-0472">Membrane</keyword>
<protein>
    <recommendedName>
        <fullName evidence="4">Heparan-alpha-glucosaminide N-acetyltransferase catalytic domain-containing protein</fullName>
    </recommendedName>
</protein>
<keyword evidence="3" id="KW-1185">Reference proteome</keyword>
<feature type="transmembrane region" description="Helical" evidence="1">
    <location>
        <begin position="68"/>
        <end position="84"/>
    </location>
</feature>
<evidence type="ECO:0000313" key="3">
    <source>
        <dbReference type="Proteomes" id="UP000289738"/>
    </source>
</evidence>
<reference evidence="2 3" key="1">
    <citation type="submission" date="2019-01" db="EMBL/GenBank/DDBJ databases">
        <title>Sequencing of cultivated peanut Arachis hypogaea provides insights into genome evolution and oil improvement.</title>
        <authorList>
            <person name="Chen X."/>
        </authorList>
    </citation>
    <scope>NUCLEOTIDE SEQUENCE [LARGE SCALE GENOMIC DNA]</scope>
    <source>
        <strain evidence="3">cv. Fuhuasheng</strain>
        <tissue evidence="2">Leaves</tissue>
    </source>
</reference>
<name>A0A444Y386_ARAHY</name>
<evidence type="ECO:0000313" key="2">
    <source>
        <dbReference type="EMBL" id="RYQ96394.1"/>
    </source>
</evidence>
<evidence type="ECO:0000256" key="1">
    <source>
        <dbReference type="SAM" id="Phobius"/>
    </source>
</evidence>
<dbReference type="AlphaFoldDB" id="A0A444Y386"/>
<accession>A0A444Y386</accession>
<proteinExistence type="predicted"/>
<comment type="caution">
    <text evidence="2">The sequence shown here is derived from an EMBL/GenBank/DDBJ whole genome shotgun (WGS) entry which is preliminary data.</text>
</comment>
<dbReference type="PANTHER" id="PTHR31061:SF25">
    <property type="entry name" value="HEPARAN-ALPHA-GLUCOSAMINIDE N-ACETYLTRANSFERASE-LIKE PROTEIN (DUF1624)"/>
    <property type="match status" value="1"/>
</dbReference>
<dbReference type="PANTHER" id="PTHR31061">
    <property type="entry name" value="LD22376P"/>
    <property type="match status" value="1"/>
</dbReference>
<dbReference type="EMBL" id="SDMP01000018">
    <property type="protein sequence ID" value="RYQ96394.1"/>
    <property type="molecule type" value="Genomic_DNA"/>
</dbReference>
<evidence type="ECO:0008006" key="4">
    <source>
        <dbReference type="Google" id="ProtNLM"/>
    </source>
</evidence>
<keyword evidence="1" id="KW-0812">Transmembrane</keyword>
<dbReference type="STRING" id="3818.A0A444Y386"/>
<dbReference type="Proteomes" id="UP000289738">
    <property type="component" value="Chromosome B08"/>
</dbReference>
<gene>
    <name evidence="2" type="ORF">Ahy_B08g092137</name>
</gene>